<dbReference type="AlphaFoldDB" id="B2JM37"/>
<sequence>MISQQAKESIERIFLHSARTRLPIDSADACAIAPLDAQHANEALAAHIVVLTISSIAFRFLLVLHFDDDKTTRDYYLRESEDRSLAEALMEVGNLCCGAINQKMVEFFPDLGMSTPYQLSGACVPYLTELKPDYLAAFRVTIGANVQLGATLCVCASSHVDFVASIDEAEESTGELELF</sequence>
<keyword evidence="3" id="KW-1185">Reference proteome</keyword>
<gene>
    <name evidence="2" type="ordered locus">Bphy_3588</name>
</gene>
<evidence type="ECO:0000313" key="3">
    <source>
        <dbReference type="Proteomes" id="UP000001192"/>
    </source>
</evidence>
<keyword evidence="1" id="KW-0472">Membrane</keyword>
<keyword evidence="1" id="KW-0812">Transmembrane</keyword>
<protein>
    <recommendedName>
        <fullName evidence="4">Chemotaxis phosphatase CheX-like domain-containing protein</fullName>
    </recommendedName>
</protein>
<keyword evidence="1" id="KW-1133">Transmembrane helix</keyword>
<feature type="transmembrane region" description="Helical" evidence="1">
    <location>
        <begin position="44"/>
        <end position="64"/>
    </location>
</feature>
<dbReference type="Proteomes" id="UP000001192">
    <property type="component" value="Chromosome 2"/>
</dbReference>
<accession>B2JM37</accession>
<proteinExistence type="predicted"/>
<evidence type="ECO:0000313" key="2">
    <source>
        <dbReference type="EMBL" id="ACC72727.1"/>
    </source>
</evidence>
<dbReference type="KEGG" id="bph:Bphy_3588"/>
<evidence type="ECO:0008006" key="4">
    <source>
        <dbReference type="Google" id="ProtNLM"/>
    </source>
</evidence>
<dbReference type="EMBL" id="CP001044">
    <property type="protein sequence ID" value="ACC72727.1"/>
    <property type="molecule type" value="Genomic_DNA"/>
</dbReference>
<reference evidence="3" key="1">
    <citation type="journal article" date="2014" name="Stand. Genomic Sci.">
        <title>Complete genome sequence of Burkholderia phymatum STM815(T), a broad host range and efficient nitrogen-fixing symbiont of Mimosa species.</title>
        <authorList>
            <person name="Moulin L."/>
            <person name="Klonowska A."/>
            <person name="Caroline B."/>
            <person name="Booth K."/>
            <person name="Vriezen J.A."/>
            <person name="Melkonian R."/>
            <person name="James E.K."/>
            <person name="Young J.P."/>
            <person name="Bena G."/>
            <person name="Hauser L."/>
            <person name="Land M."/>
            <person name="Kyrpides N."/>
            <person name="Bruce D."/>
            <person name="Chain P."/>
            <person name="Copeland A."/>
            <person name="Pitluck S."/>
            <person name="Woyke T."/>
            <person name="Lizotte-Waniewski M."/>
            <person name="Bristow J."/>
            <person name="Riley M."/>
        </authorList>
    </citation>
    <scope>NUCLEOTIDE SEQUENCE [LARGE SCALE GENOMIC DNA]</scope>
    <source>
        <strain evidence="3">DSM 17167 / CIP 108236 / LMG 21445 / STM815</strain>
    </source>
</reference>
<dbReference type="eggNOG" id="ENOG50307A0">
    <property type="taxonomic scope" value="Bacteria"/>
</dbReference>
<evidence type="ECO:0000256" key="1">
    <source>
        <dbReference type="SAM" id="Phobius"/>
    </source>
</evidence>
<dbReference type="RefSeq" id="WP_012402900.1">
    <property type="nucleotide sequence ID" value="NC_010623.1"/>
</dbReference>
<dbReference type="HOGENOM" id="CLU_1500795_0_0_4"/>
<dbReference type="STRING" id="391038.Bphy_3588"/>
<name>B2JM37_PARP8</name>
<organism evidence="2 3">
    <name type="scientific">Paraburkholderia phymatum (strain DSM 17167 / CIP 108236 / LMG 21445 / STM815)</name>
    <name type="common">Burkholderia phymatum</name>
    <dbReference type="NCBI Taxonomy" id="391038"/>
    <lineage>
        <taxon>Bacteria</taxon>
        <taxon>Pseudomonadati</taxon>
        <taxon>Pseudomonadota</taxon>
        <taxon>Betaproteobacteria</taxon>
        <taxon>Burkholderiales</taxon>
        <taxon>Burkholderiaceae</taxon>
        <taxon>Paraburkholderia</taxon>
    </lineage>
</organism>
<dbReference type="OrthoDB" id="8717392at2"/>